<dbReference type="PROSITE" id="PS51464">
    <property type="entry name" value="SIS"/>
    <property type="match status" value="1"/>
</dbReference>
<protein>
    <submittedName>
        <fullName evidence="6">RpiR family transcriptional regulator</fullName>
    </submittedName>
</protein>
<sequence>MDFMDRAALADRITRSFEELPGQLGAAARYVLDNPGDVALLSMREQARRAGVQPWTMTRLAKRLGLDGYEALRQMHGEALKEQALGFSGKAGAQVARQKEGGSHALARDIAAASAAQVSALAEPAALDGLVAAAEMMASARRIYCFGLRSSHAVVAHFAYIMSFLGEKAVLLDFGAGTGLDCLRHAEAGDVFFVVAVAPYTRASIEAAEHARSLGLNVVTLTDSAVSPLAALADQTVFAATESPSFLHAMTPAFAAAEILAALVAGIGGDAALAAIGRTESQLATLKIHHLQPAPRARRFGKPR</sequence>
<evidence type="ECO:0000313" key="7">
    <source>
        <dbReference type="Proteomes" id="UP000006786"/>
    </source>
</evidence>
<dbReference type="Gene3D" id="1.10.10.10">
    <property type="entry name" value="Winged helix-like DNA-binding domain superfamily/Winged helix DNA-binding domain"/>
    <property type="match status" value="1"/>
</dbReference>
<evidence type="ECO:0000259" key="5">
    <source>
        <dbReference type="PROSITE" id="PS51464"/>
    </source>
</evidence>
<dbReference type="STRING" id="391937.NA2_16942"/>
<keyword evidence="3" id="KW-0804">Transcription</keyword>
<dbReference type="AlphaFoldDB" id="K2LIR3"/>
<keyword evidence="2" id="KW-0238">DNA-binding</keyword>
<name>K2LIR3_9HYPH</name>
<dbReference type="GO" id="GO:0003700">
    <property type="term" value="F:DNA-binding transcription factor activity"/>
    <property type="evidence" value="ECO:0007669"/>
    <property type="project" value="InterPro"/>
</dbReference>
<evidence type="ECO:0000256" key="3">
    <source>
        <dbReference type="ARBA" id="ARBA00023163"/>
    </source>
</evidence>
<dbReference type="PROSITE" id="PS51071">
    <property type="entry name" value="HTH_RPIR"/>
    <property type="match status" value="1"/>
</dbReference>
<evidence type="ECO:0000256" key="2">
    <source>
        <dbReference type="ARBA" id="ARBA00023125"/>
    </source>
</evidence>
<keyword evidence="1" id="KW-0805">Transcription regulation</keyword>
<dbReference type="InterPro" id="IPR046348">
    <property type="entry name" value="SIS_dom_sf"/>
</dbReference>
<dbReference type="InterPro" id="IPR036388">
    <property type="entry name" value="WH-like_DNA-bd_sf"/>
</dbReference>
<reference evidence="6 7" key="1">
    <citation type="journal article" date="2012" name="J. Bacteriol.">
        <title>Genome Sequence of Nitratireductor pacificus Type Strain pht-3B.</title>
        <authorList>
            <person name="Lai Q."/>
            <person name="Li G."/>
            <person name="Shao Z."/>
        </authorList>
    </citation>
    <scope>NUCLEOTIDE SEQUENCE [LARGE SCALE GENOMIC DNA]</scope>
    <source>
        <strain evidence="7">pht-3B</strain>
    </source>
</reference>
<dbReference type="InterPro" id="IPR047640">
    <property type="entry name" value="RpiR-like"/>
</dbReference>
<dbReference type="CDD" id="cd05013">
    <property type="entry name" value="SIS_RpiR"/>
    <property type="match status" value="1"/>
</dbReference>
<feature type="domain" description="SIS" evidence="5">
    <location>
        <begin position="133"/>
        <end position="270"/>
    </location>
</feature>
<dbReference type="Pfam" id="PF01380">
    <property type="entry name" value="SIS"/>
    <property type="match status" value="1"/>
</dbReference>
<evidence type="ECO:0000259" key="4">
    <source>
        <dbReference type="PROSITE" id="PS51071"/>
    </source>
</evidence>
<evidence type="ECO:0000313" key="6">
    <source>
        <dbReference type="EMBL" id="EKF17599.1"/>
    </source>
</evidence>
<dbReference type="PATRIC" id="fig|391937.3.peg.3481"/>
<dbReference type="Gene3D" id="3.40.50.10490">
    <property type="entry name" value="Glucose-6-phosphate isomerase like protein, domain 1"/>
    <property type="match status" value="1"/>
</dbReference>
<dbReference type="SUPFAM" id="SSF53697">
    <property type="entry name" value="SIS domain"/>
    <property type="match status" value="1"/>
</dbReference>
<dbReference type="InterPro" id="IPR001347">
    <property type="entry name" value="SIS_dom"/>
</dbReference>
<dbReference type="eggNOG" id="COG1737">
    <property type="taxonomic scope" value="Bacteria"/>
</dbReference>
<gene>
    <name evidence="6" type="ORF">NA2_16942</name>
</gene>
<organism evidence="6 7">
    <name type="scientific">Nitratireductor pacificus pht-3B</name>
    <dbReference type="NCBI Taxonomy" id="391937"/>
    <lineage>
        <taxon>Bacteria</taxon>
        <taxon>Pseudomonadati</taxon>
        <taxon>Pseudomonadota</taxon>
        <taxon>Alphaproteobacteria</taxon>
        <taxon>Hyphomicrobiales</taxon>
        <taxon>Phyllobacteriaceae</taxon>
        <taxon>Nitratireductor</taxon>
    </lineage>
</organism>
<dbReference type="EMBL" id="AMRM01000021">
    <property type="protein sequence ID" value="EKF17599.1"/>
    <property type="molecule type" value="Genomic_DNA"/>
</dbReference>
<dbReference type="InterPro" id="IPR009057">
    <property type="entry name" value="Homeodomain-like_sf"/>
</dbReference>
<dbReference type="InterPro" id="IPR000281">
    <property type="entry name" value="HTH_RpiR"/>
</dbReference>
<dbReference type="PANTHER" id="PTHR30514">
    <property type="entry name" value="GLUCOKINASE"/>
    <property type="match status" value="1"/>
</dbReference>
<dbReference type="PANTHER" id="PTHR30514:SF18">
    <property type="entry name" value="RPIR-FAMILY TRANSCRIPTIONAL REGULATOR"/>
    <property type="match status" value="1"/>
</dbReference>
<dbReference type="SUPFAM" id="SSF46689">
    <property type="entry name" value="Homeodomain-like"/>
    <property type="match status" value="1"/>
</dbReference>
<dbReference type="Proteomes" id="UP000006786">
    <property type="component" value="Unassembled WGS sequence"/>
</dbReference>
<dbReference type="GO" id="GO:1901135">
    <property type="term" value="P:carbohydrate derivative metabolic process"/>
    <property type="evidence" value="ECO:0007669"/>
    <property type="project" value="InterPro"/>
</dbReference>
<dbReference type="InterPro" id="IPR035472">
    <property type="entry name" value="RpiR-like_SIS"/>
</dbReference>
<proteinExistence type="predicted"/>
<evidence type="ECO:0000256" key="1">
    <source>
        <dbReference type="ARBA" id="ARBA00023015"/>
    </source>
</evidence>
<comment type="caution">
    <text evidence="6">The sequence shown here is derived from an EMBL/GenBank/DDBJ whole genome shotgun (WGS) entry which is preliminary data.</text>
</comment>
<keyword evidence="7" id="KW-1185">Reference proteome</keyword>
<dbReference type="GO" id="GO:0097367">
    <property type="term" value="F:carbohydrate derivative binding"/>
    <property type="evidence" value="ECO:0007669"/>
    <property type="project" value="InterPro"/>
</dbReference>
<feature type="domain" description="HTH rpiR-type" evidence="4">
    <location>
        <begin position="7"/>
        <end position="83"/>
    </location>
</feature>
<accession>K2LIR3</accession>
<dbReference type="GO" id="GO:0003677">
    <property type="term" value="F:DNA binding"/>
    <property type="evidence" value="ECO:0007669"/>
    <property type="project" value="UniProtKB-KW"/>
</dbReference>